<dbReference type="PANTHER" id="PTHR23416:SF23">
    <property type="entry name" value="ACETYLTRANSFERASE C18B11.09C-RELATED"/>
    <property type="match status" value="1"/>
</dbReference>
<dbReference type="OrthoDB" id="9815592at2"/>
<organism evidence="3 4">
    <name type="scientific">Solidesulfovibrio carbinolicus</name>
    <dbReference type="NCBI Taxonomy" id="296842"/>
    <lineage>
        <taxon>Bacteria</taxon>
        <taxon>Pseudomonadati</taxon>
        <taxon>Thermodesulfobacteriota</taxon>
        <taxon>Desulfovibrionia</taxon>
        <taxon>Desulfovibrionales</taxon>
        <taxon>Desulfovibrionaceae</taxon>
        <taxon>Solidesulfovibrio</taxon>
    </lineage>
</organism>
<evidence type="ECO:0000313" key="4">
    <source>
        <dbReference type="Proteomes" id="UP000293296"/>
    </source>
</evidence>
<dbReference type="KEGG" id="dcb:C3Y92_04720"/>
<dbReference type="SUPFAM" id="SSF51161">
    <property type="entry name" value="Trimeric LpxA-like enzymes"/>
    <property type="match status" value="1"/>
</dbReference>
<proteinExistence type="inferred from homology"/>
<keyword evidence="2 3" id="KW-0808">Transferase</keyword>
<reference evidence="3 4" key="1">
    <citation type="submission" date="2018-02" db="EMBL/GenBank/DDBJ databases">
        <title>Genome sequence of Desulfovibrio carbinolicus DSM 3852.</title>
        <authorList>
            <person name="Wilbanks E."/>
            <person name="Skennerton C.T."/>
            <person name="Orphan V.J."/>
        </authorList>
    </citation>
    <scope>NUCLEOTIDE SEQUENCE [LARGE SCALE GENOMIC DNA]</scope>
    <source>
        <strain evidence="3 4">DSM 3852</strain>
    </source>
</reference>
<dbReference type="CDD" id="cd04647">
    <property type="entry name" value="LbH_MAT_like"/>
    <property type="match status" value="1"/>
</dbReference>
<sequence>MPHWFSCRLRQAEELLARVHEPEAVLELLAIIEAPPLEYDTVSRISLYAETLPKAEEHPFSPAERHMHFLWDAFDKLPLSLVVPFAIPFRRLLARRLFGACGAAFTAEENVRFNFAQLLRVGEGVFLNRNVYLDTKGGVTLGDGVALAEDVRIFTHSHGEASHIERIYRPVAVGDYAKVYAGAILLPGVTVGRQAIVAAGSLVVHDVPDGMVAAGRPAKVIRERRTEGRDGADLEHIWLF</sequence>
<dbReference type="AlphaFoldDB" id="A0A4V0YQK1"/>
<evidence type="ECO:0000313" key="3">
    <source>
        <dbReference type="EMBL" id="QAZ66582.1"/>
    </source>
</evidence>
<accession>A0A4V0YQK1</accession>
<dbReference type="EMBL" id="CP026538">
    <property type="protein sequence ID" value="QAZ66582.1"/>
    <property type="molecule type" value="Genomic_DNA"/>
</dbReference>
<dbReference type="PANTHER" id="PTHR23416">
    <property type="entry name" value="SIALIC ACID SYNTHASE-RELATED"/>
    <property type="match status" value="1"/>
</dbReference>
<dbReference type="GO" id="GO:0008374">
    <property type="term" value="F:O-acyltransferase activity"/>
    <property type="evidence" value="ECO:0007669"/>
    <property type="project" value="TreeGrafter"/>
</dbReference>
<evidence type="ECO:0000256" key="2">
    <source>
        <dbReference type="ARBA" id="ARBA00022679"/>
    </source>
</evidence>
<name>A0A4V0YQK1_9BACT</name>
<protein>
    <submittedName>
        <fullName evidence="3">Transferase</fullName>
    </submittedName>
</protein>
<dbReference type="Proteomes" id="UP000293296">
    <property type="component" value="Chromosome"/>
</dbReference>
<dbReference type="Gene3D" id="2.160.10.10">
    <property type="entry name" value="Hexapeptide repeat proteins"/>
    <property type="match status" value="1"/>
</dbReference>
<gene>
    <name evidence="3" type="ORF">C3Y92_04720</name>
</gene>
<evidence type="ECO:0000256" key="1">
    <source>
        <dbReference type="ARBA" id="ARBA00007274"/>
    </source>
</evidence>
<dbReference type="RefSeq" id="WP_129349971.1">
    <property type="nucleotide sequence ID" value="NZ_CP026538.1"/>
</dbReference>
<dbReference type="InterPro" id="IPR051159">
    <property type="entry name" value="Hexapeptide_acetyltransf"/>
</dbReference>
<dbReference type="GO" id="GO:0005829">
    <property type="term" value="C:cytosol"/>
    <property type="evidence" value="ECO:0007669"/>
    <property type="project" value="TreeGrafter"/>
</dbReference>
<keyword evidence="4" id="KW-1185">Reference proteome</keyword>
<dbReference type="InterPro" id="IPR011004">
    <property type="entry name" value="Trimer_LpxA-like_sf"/>
</dbReference>
<comment type="similarity">
    <text evidence="1">Belongs to the transferase hexapeptide repeat family.</text>
</comment>